<protein>
    <submittedName>
        <fullName evidence="1">Uncharacterized protein</fullName>
    </submittedName>
</protein>
<evidence type="ECO:0000313" key="2">
    <source>
        <dbReference type="Proteomes" id="UP000186817"/>
    </source>
</evidence>
<organism evidence="1 2">
    <name type="scientific">Symbiodinium microadriaticum</name>
    <name type="common">Dinoflagellate</name>
    <name type="synonym">Zooxanthella microadriatica</name>
    <dbReference type="NCBI Taxonomy" id="2951"/>
    <lineage>
        <taxon>Eukaryota</taxon>
        <taxon>Sar</taxon>
        <taxon>Alveolata</taxon>
        <taxon>Dinophyceae</taxon>
        <taxon>Suessiales</taxon>
        <taxon>Symbiodiniaceae</taxon>
        <taxon>Symbiodinium</taxon>
    </lineage>
</organism>
<gene>
    <name evidence="1" type="ORF">AK812_SmicGene49148</name>
</gene>
<keyword evidence="2" id="KW-1185">Reference proteome</keyword>
<dbReference type="Proteomes" id="UP000186817">
    <property type="component" value="Unassembled WGS sequence"/>
</dbReference>
<sequence>MVLRTCARERKRPLPNLPLPLAFPATSAMIVHDFFALKPSAVRTKIESWRRPHVLLPVPASSWRNSM</sequence>
<name>A0A1Q9E312_SYMMI</name>
<dbReference type="EMBL" id="LSRX01000281">
    <property type="protein sequence ID" value="OLQ01789.1"/>
    <property type="molecule type" value="Genomic_DNA"/>
</dbReference>
<reference evidence="1 2" key="1">
    <citation type="submission" date="2016-02" db="EMBL/GenBank/DDBJ databases">
        <title>Genome analysis of coral dinoflagellate symbionts highlights evolutionary adaptations to a symbiotic lifestyle.</title>
        <authorList>
            <person name="Aranda M."/>
            <person name="Li Y."/>
            <person name="Liew Y.J."/>
            <person name="Baumgarten S."/>
            <person name="Simakov O."/>
            <person name="Wilson M."/>
            <person name="Piel J."/>
            <person name="Ashoor H."/>
            <person name="Bougouffa S."/>
            <person name="Bajic V.B."/>
            <person name="Ryu T."/>
            <person name="Ravasi T."/>
            <person name="Bayer T."/>
            <person name="Micklem G."/>
            <person name="Kim H."/>
            <person name="Bhak J."/>
            <person name="Lajeunesse T.C."/>
            <person name="Voolstra C.R."/>
        </authorList>
    </citation>
    <scope>NUCLEOTIDE SEQUENCE [LARGE SCALE GENOMIC DNA]</scope>
    <source>
        <strain evidence="1 2">CCMP2467</strain>
    </source>
</reference>
<evidence type="ECO:0000313" key="1">
    <source>
        <dbReference type="EMBL" id="OLQ01789.1"/>
    </source>
</evidence>
<dbReference type="AlphaFoldDB" id="A0A1Q9E312"/>
<comment type="caution">
    <text evidence="1">The sequence shown here is derived from an EMBL/GenBank/DDBJ whole genome shotgun (WGS) entry which is preliminary data.</text>
</comment>
<accession>A0A1Q9E312</accession>
<proteinExistence type="predicted"/>